<protein>
    <recommendedName>
        <fullName evidence="3">Endonuclease/exonuclease/phosphatase domain-containing protein</fullName>
    </recommendedName>
</protein>
<evidence type="ECO:0008006" key="3">
    <source>
        <dbReference type="Google" id="ProtNLM"/>
    </source>
</evidence>
<reference evidence="1 2" key="1">
    <citation type="submission" date="2014-04" db="EMBL/GenBank/DDBJ databases">
        <authorList>
            <consortium name="DOE Joint Genome Institute"/>
            <person name="Kuo A."/>
            <person name="Kohler A."/>
            <person name="Costa M.D."/>
            <person name="Nagy L.G."/>
            <person name="Floudas D."/>
            <person name="Copeland A."/>
            <person name="Barry K.W."/>
            <person name="Cichocki N."/>
            <person name="Veneault-Fourrey C."/>
            <person name="LaButti K."/>
            <person name="Lindquist E.A."/>
            <person name="Lipzen A."/>
            <person name="Lundell T."/>
            <person name="Morin E."/>
            <person name="Murat C."/>
            <person name="Sun H."/>
            <person name="Tunlid A."/>
            <person name="Henrissat B."/>
            <person name="Grigoriev I.V."/>
            <person name="Hibbett D.S."/>
            <person name="Martin F."/>
            <person name="Nordberg H.P."/>
            <person name="Cantor M.N."/>
            <person name="Hua S.X."/>
        </authorList>
    </citation>
    <scope>NUCLEOTIDE SEQUENCE [LARGE SCALE GENOMIC DNA]</scope>
    <source>
        <strain evidence="1 2">Marx 270</strain>
    </source>
</reference>
<name>A0A0C3NQT6_PISTI</name>
<dbReference type="HOGENOM" id="CLU_058939_0_0_1"/>
<proteinExistence type="predicted"/>
<dbReference type="Gene3D" id="3.60.10.10">
    <property type="entry name" value="Endonuclease/exonuclease/phosphatase"/>
    <property type="match status" value="1"/>
</dbReference>
<dbReference type="STRING" id="870435.A0A0C3NQT6"/>
<dbReference type="OrthoDB" id="2671967at2759"/>
<dbReference type="EMBL" id="KN832025">
    <property type="protein sequence ID" value="KIN97678.1"/>
    <property type="molecule type" value="Genomic_DNA"/>
</dbReference>
<gene>
    <name evidence="1" type="ORF">M404DRAFT_159775</name>
</gene>
<organism evidence="1 2">
    <name type="scientific">Pisolithus tinctorius Marx 270</name>
    <dbReference type="NCBI Taxonomy" id="870435"/>
    <lineage>
        <taxon>Eukaryota</taxon>
        <taxon>Fungi</taxon>
        <taxon>Dikarya</taxon>
        <taxon>Basidiomycota</taxon>
        <taxon>Agaricomycotina</taxon>
        <taxon>Agaricomycetes</taxon>
        <taxon>Agaricomycetidae</taxon>
        <taxon>Boletales</taxon>
        <taxon>Sclerodermatineae</taxon>
        <taxon>Pisolithaceae</taxon>
        <taxon>Pisolithus</taxon>
    </lineage>
</organism>
<dbReference type="InParanoid" id="A0A0C3NQT6"/>
<dbReference type="InterPro" id="IPR036691">
    <property type="entry name" value="Endo/exonu/phosph_ase_sf"/>
</dbReference>
<evidence type="ECO:0000313" key="2">
    <source>
        <dbReference type="Proteomes" id="UP000054217"/>
    </source>
</evidence>
<dbReference type="Proteomes" id="UP000054217">
    <property type="component" value="Unassembled WGS sequence"/>
</dbReference>
<sequence length="354" mass="41067">MAPVRFCLFNTGWLTRQEVWDVLKDHLAPEVMDSVLQVQTFLQPNSYPHTDFWLEARVAARIKQGLYLMAAQRRHGTREINKFPPYKLKWFWKHDKLTTHWQLDTWKSWRDRKLEPHPAHLAFEETPRKGIATLNINGMGAKKPGIINLLKWNRIGVLAIQETLLGKNQYRFHIEGYETYQRPKSAGFRGHALLVSRHFPSYEVSLNKEKCYIHVKITKLSGDRPWHIILVYLPLGGNQWSKRTQCLKDIMLEYCDIVSKDHDAKVVIMGDFNMRHDELARRITKENDSPTCLKIAGCSLTFHRKGTKWSDVNNILVSPAVNCFLKPGKVVCNWGTDSDHFLIVTALKGAEKEP</sequence>
<dbReference type="SUPFAM" id="SSF56219">
    <property type="entry name" value="DNase I-like"/>
    <property type="match status" value="1"/>
</dbReference>
<reference evidence="2" key="2">
    <citation type="submission" date="2015-01" db="EMBL/GenBank/DDBJ databases">
        <title>Evolutionary Origins and Diversification of the Mycorrhizal Mutualists.</title>
        <authorList>
            <consortium name="DOE Joint Genome Institute"/>
            <consortium name="Mycorrhizal Genomics Consortium"/>
            <person name="Kohler A."/>
            <person name="Kuo A."/>
            <person name="Nagy L.G."/>
            <person name="Floudas D."/>
            <person name="Copeland A."/>
            <person name="Barry K.W."/>
            <person name="Cichocki N."/>
            <person name="Veneault-Fourrey C."/>
            <person name="LaButti K."/>
            <person name="Lindquist E.A."/>
            <person name="Lipzen A."/>
            <person name="Lundell T."/>
            <person name="Morin E."/>
            <person name="Murat C."/>
            <person name="Riley R."/>
            <person name="Ohm R."/>
            <person name="Sun H."/>
            <person name="Tunlid A."/>
            <person name="Henrissat B."/>
            <person name="Grigoriev I.V."/>
            <person name="Hibbett D.S."/>
            <person name="Martin F."/>
        </authorList>
    </citation>
    <scope>NUCLEOTIDE SEQUENCE [LARGE SCALE GENOMIC DNA]</scope>
    <source>
        <strain evidence="2">Marx 270</strain>
    </source>
</reference>
<dbReference type="AlphaFoldDB" id="A0A0C3NQT6"/>
<keyword evidence="2" id="KW-1185">Reference proteome</keyword>
<evidence type="ECO:0000313" key="1">
    <source>
        <dbReference type="EMBL" id="KIN97678.1"/>
    </source>
</evidence>
<accession>A0A0C3NQT6</accession>